<dbReference type="SUPFAM" id="SSF56112">
    <property type="entry name" value="Protein kinase-like (PK-like)"/>
    <property type="match status" value="1"/>
</dbReference>
<name>A0A830DFS4_9LAMI</name>
<dbReference type="InterPro" id="IPR001245">
    <property type="entry name" value="Ser-Thr/Tyr_kinase_cat_dom"/>
</dbReference>
<gene>
    <name evidence="12" type="ORF">PHJA_002993900</name>
</gene>
<dbReference type="EMBL" id="BMAC01006409">
    <property type="protein sequence ID" value="GFQ08499.1"/>
    <property type="molecule type" value="Genomic_DNA"/>
</dbReference>
<dbReference type="InterPro" id="IPR000719">
    <property type="entry name" value="Prot_kinase_dom"/>
</dbReference>
<evidence type="ECO:0000256" key="4">
    <source>
        <dbReference type="ARBA" id="ARBA00022679"/>
    </source>
</evidence>
<evidence type="ECO:0000256" key="3">
    <source>
        <dbReference type="ARBA" id="ARBA00022553"/>
    </source>
</evidence>
<keyword evidence="10" id="KW-0472">Membrane</keyword>
<evidence type="ECO:0000259" key="11">
    <source>
        <dbReference type="PROSITE" id="PS50011"/>
    </source>
</evidence>
<dbReference type="GO" id="GO:0005524">
    <property type="term" value="F:ATP binding"/>
    <property type="evidence" value="ECO:0007669"/>
    <property type="project" value="UniProtKB-KW"/>
</dbReference>
<evidence type="ECO:0000313" key="12">
    <source>
        <dbReference type="EMBL" id="GFQ08499.1"/>
    </source>
</evidence>
<evidence type="ECO:0000313" key="13">
    <source>
        <dbReference type="Proteomes" id="UP000653305"/>
    </source>
</evidence>
<evidence type="ECO:0000256" key="10">
    <source>
        <dbReference type="ARBA" id="ARBA00023136"/>
    </source>
</evidence>
<keyword evidence="5" id="KW-0812">Transmembrane</keyword>
<comment type="subcellular location">
    <subcellularLocation>
        <location evidence="1">Membrane</location>
        <topology evidence="1">Single-pass membrane protein</topology>
    </subcellularLocation>
</comment>
<evidence type="ECO:0000256" key="2">
    <source>
        <dbReference type="ARBA" id="ARBA00012513"/>
    </source>
</evidence>
<dbReference type="AlphaFoldDB" id="A0A830DFS4"/>
<dbReference type="PROSITE" id="PS50011">
    <property type="entry name" value="PROTEIN_KINASE_DOM"/>
    <property type="match status" value="1"/>
</dbReference>
<comment type="caution">
    <text evidence="12">The sequence shown here is derived from an EMBL/GenBank/DDBJ whole genome shotgun (WGS) entry which is preliminary data.</text>
</comment>
<evidence type="ECO:0000256" key="1">
    <source>
        <dbReference type="ARBA" id="ARBA00004167"/>
    </source>
</evidence>
<keyword evidence="4" id="KW-0808">Transferase</keyword>
<keyword evidence="6" id="KW-0547">Nucleotide-binding</keyword>
<evidence type="ECO:0000256" key="7">
    <source>
        <dbReference type="ARBA" id="ARBA00022777"/>
    </source>
</evidence>
<dbReference type="Gene3D" id="1.10.510.10">
    <property type="entry name" value="Transferase(Phosphotransferase) domain 1"/>
    <property type="match status" value="1"/>
</dbReference>
<keyword evidence="7 12" id="KW-0418">Kinase</keyword>
<keyword evidence="8" id="KW-0067">ATP-binding</keyword>
<dbReference type="InterPro" id="IPR011009">
    <property type="entry name" value="Kinase-like_dom_sf"/>
</dbReference>
<evidence type="ECO:0000256" key="6">
    <source>
        <dbReference type="ARBA" id="ARBA00022741"/>
    </source>
</evidence>
<accession>A0A830DFS4</accession>
<dbReference type="OrthoDB" id="1890790at2759"/>
<proteinExistence type="predicted"/>
<reference evidence="12" key="1">
    <citation type="submission" date="2020-07" db="EMBL/GenBank/DDBJ databases">
        <title>Ethylene signaling mediates host invasion by parasitic plants.</title>
        <authorList>
            <person name="Yoshida S."/>
        </authorList>
    </citation>
    <scope>NUCLEOTIDE SEQUENCE</scope>
    <source>
        <strain evidence="12">Okayama</strain>
    </source>
</reference>
<keyword evidence="9" id="KW-1133">Transmembrane helix</keyword>
<dbReference type="Pfam" id="PF07714">
    <property type="entry name" value="PK_Tyr_Ser-Thr"/>
    <property type="match status" value="1"/>
</dbReference>
<dbReference type="PANTHER" id="PTHR47984:SF14">
    <property type="entry name" value="OS01G0323000 PROTEIN"/>
    <property type="match status" value="1"/>
</dbReference>
<dbReference type="PANTHER" id="PTHR47984">
    <property type="entry name" value="OS01G0323000 PROTEIN"/>
    <property type="match status" value="1"/>
</dbReference>
<keyword evidence="13" id="KW-1185">Reference proteome</keyword>
<protein>
    <recommendedName>
        <fullName evidence="2">non-specific serine/threonine protein kinase</fullName>
        <ecNumber evidence="2">2.7.11.1</ecNumber>
    </recommendedName>
</protein>
<evidence type="ECO:0000256" key="5">
    <source>
        <dbReference type="ARBA" id="ARBA00022692"/>
    </source>
</evidence>
<dbReference type="Proteomes" id="UP000653305">
    <property type="component" value="Unassembled WGS sequence"/>
</dbReference>
<keyword evidence="3" id="KW-0597">Phosphoprotein</keyword>
<dbReference type="EC" id="2.7.11.1" evidence="2"/>
<dbReference type="GO" id="GO:0004674">
    <property type="term" value="F:protein serine/threonine kinase activity"/>
    <property type="evidence" value="ECO:0007669"/>
    <property type="project" value="UniProtKB-EC"/>
</dbReference>
<feature type="domain" description="Protein kinase" evidence="11">
    <location>
        <begin position="1"/>
        <end position="80"/>
    </location>
</feature>
<sequence>MRMKIDVGVAKGLIYLHQEANSRVIHGNIVSSNVLIDDEGQLQISGFGHATCTAPESDHTAFMFNTYSFGVLLLEIITGR</sequence>
<dbReference type="InterPro" id="IPR052232">
    <property type="entry name" value="RLK_Ser/Thr-Kinase"/>
</dbReference>
<evidence type="ECO:0000256" key="9">
    <source>
        <dbReference type="ARBA" id="ARBA00022989"/>
    </source>
</evidence>
<organism evidence="12 13">
    <name type="scientific">Phtheirospermum japonicum</name>
    <dbReference type="NCBI Taxonomy" id="374723"/>
    <lineage>
        <taxon>Eukaryota</taxon>
        <taxon>Viridiplantae</taxon>
        <taxon>Streptophyta</taxon>
        <taxon>Embryophyta</taxon>
        <taxon>Tracheophyta</taxon>
        <taxon>Spermatophyta</taxon>
        <taxon>Magnoliopsida</taxon>
        <taxon>eudicotyledons</taxon>
        <taxon>Gunneridae</taxon>
        <taxon>Pentapetalae</taxon>
        <taxon>asterids</taxon>
        <taxon>lamiids</taxon>
        <taxon>Lamiales</taxon>
        <taxon>Orobanchaceae</taxon>
        <taxon>Orobanchaceae incertae sedis</taxon>
        <taxon>Phtheirospermum</taxon>
    </lineage>
</organism>
<evidence type="ECO:0000256" key="8">
    <source>
        <dbReference type="ARBA" id="ARBA00022840"/>
    </source>
</evidence>
<dbReference type="GO" id="GO:0016020">
    <property type="term" value="C:membrane"/>
    <property type="evidence" value="ECO:0007669"/>
    <property type="project" value="UniProtKB-SubCell"/>
</dbReference>